<dbReference type="SMART" id="SM00382">
    <property type="entry name" value="AAA"/>
    <property type="match status" value="1"/>
</dbReference>
<proteinExistence type="predicted"/>
<evidence type="ECO:0000256" key="3">
    <source>
        <dbReference type="ARBA" id="ARBA00022741"/>
    </source>
</evidence>
<evidence type="ECO:0000256" key="7">
    <source>
        <dbReference type="SAM" id="Phobius"/>
    </source>
</evidence>
<dbReference type="InterPro" id="IPR017871">
    <property type="entry name" value="ABC_transporter-like_CS"/>
</dbReference>
<dbReference type="InterPro" id="IPR036640">
    <property type="entry name" value="ABC1_TM_sf"/>
</dbReference>
<reference evidence="10 11" key="1">
    <citation type="submission" date="2016-10" db="EMBL/GenBank/DDBJ databases">
        <authorList>
            <person name="de Groot N.N."/>
        </authorList>
    </citation>
    <scope>NUCLEOTIDE SEQUENCE [LARGE SCALE GENOMIC DNA]</scope>
    <source>
        <strain evidence="10 11">BH539</strain>
    </source>
</reference>
<dbReference type="EMBL" id="FNCI01000003">
    <property type="protein sequence ID" value="SDG00962.1"/>
    <property type="molecule type" value="Genomic_DNA"/>
</dbReference>
<dbReference type="GO" id="GO:0016887">
    <property type="term" value="F:ATP hydrolysis activity"/>
    <property type="evidence" value="ECO:0007669"/>
    <property type="project" value="InterPro"/>
</dbReference>
<dbReference type="GO" id="GO:0005524">
    <property type="term" value="F:ATP binding"/>
    <property type="evidence" value="ECO:0007669"/>
    <property type="project" value="UniProtKB-KW"/>
</dbReference>
<keyword evidence="6 7" id="KW-0472">Membrane</keyword>
<dbReference type="Proteomes" id="UP000198641">
    <property type="component" value="Unassembled WGS sequence"/>
</dbReference>
<dbReference type="InterPro" id="IPR014216">
    <property type="entry name" value="ABC_transptr_CydD"/>
</dbReference>
<dbReference type="Gene3D" id="1.20.1560.10">
    <property type="entry name" value="ABC transporter type 1, transmembrane domain"/>
    <property type="match status" value="1"/>
</dbReference>
<dbReference type="PANTHER" id="PTHR24221">
    <property type="entry name" value="ATP-BINDING CASSETTE SUB-FAMILY B"/>
    <property type="match status" value="1"/>
</dbReference>
<dbReference type="SUPFAM" id="SSF90123">
    <property type="entry name" value="ABC transporter transmembrane region"/>
    <property type="match status" value="1"/>
</dbReference>
<evidence type="ECO:0000313" key="11">
    <source>
        <dbReference type="Proteomes" id="UP000198641"/>
    </source>
</evidence>
<dbReference type="GO" id="GO:0034040">
    <property type="term" value="F:ATPase-coupled lipid transmembrane transporter activity"/>
    <property type="evidence" value="ECO:0007669"/>
    <property type="project" value="TreeGrafter"/>
</dbReference>
<dbReference type="PANTHER" id="PTHR24221:SF261">
    <property type="entry name" value="GLUTATHIONE_L-CYSTEINE TRANSPORT SYSTEM ATP-BINDING_PERMEASE PROTEIN CYDD"/>
    <property type="match status" value="1"/>
</dbReference>
<feature type="transmembrane region" description="Helical" evidence="7">
    <location>
        <begin position="178"/>
        <end position="198"/>
    </location>
</feature>
<dbReference type="NCBIfam" id="TIGR02857">
    <property type="entry name" value="CydD"/>
    <property type="match status" value="1"/>
</dbReference>
<evidence type="ECO:0000256" key="4">
    <source>
        <dbReference type="ARBA" id="ARBA00022840"/>
    </source>
</evidence>
<feature type="transmembrane region" description="Helical" evidence="7">
    <location>
        <begin position="73"/>
        <end position="90"/>
    </location>
</feature>
<keyword evidence="11" id="KW-1185">Reference proteome</keyword>
<dbReference type="CDD" id="cd18584">
    <property type="entry name" value="ABC_6TM_AarD_CydD"/>
    <property type="match status" value="1"/>
</dbReference>
<dbReference type="InterPro" id="IPR011527">
    <property type="entry name" value="ABC1_TM_dom"/>
</dbReference>
<protein>
    <submittedName>
        <fullName evidence="10">ATP-binding cassette, subfamily C, CydD</fullName>
    </submittedName>
</protein>
<keyword evidence="3" id="KW-0547">Nucleotide-binding</keyword>
<dbReference type="InterPro" id="IPR027417">
    <property type="entry name" value="P-loop_NTPase"/>
</dbReference>
<organism evidence="10 11">
    <name type="scientific">Onishia taeanensis</name>
    <dbReference type="NCBI Taxonomy" id="284577"/>
    <lineage>
        <taxon>Bacteria</taxon>
        <taxon>Pseudomonadati</taxon>
        <taxon>Pseudomonadota</taxon>
        <taxon>Gammaproteobacteria</taxon>
        <taxon>Oceanospirillales</taxon>
        <taxon>Halomonadaceae</taxon>
        <taxon>Onishia</taxon>
    </lineage>
</organism>
<keyword evidence="2 7" id="KW-0812">Transmembrane</keyword>
<feature type="transmembrane region" description="Helical" evidence="7">
    <location>
        <begin position="155"/>
        <end position="172"/>
    </location>
</feature>
<evidence type="ECO:0000256" key="5">
    <source>
        <dbReference type="ARBA" id="ARBA00022989"/>
    </source>
</evidence>
<dbReference type="InterPro" id="IPR039421">
    <property type="entry name" value="Type_1_exporter"/>
</dbReference>
<dbReference type="STRING" id="284577.SAMN05216571_103400"/>
<evidence type="ECO:0000259" key="8">
    <source>
        <dbReference type="PROSITE" id="PS50893"/>
    </source>
</evidence>
<dbReference type="PROSITE" id="PS00211">
    <property type="entry name" value="ABC_TRANSPORTER_1"/>
    <property type="match status" value="1"/>
</dbReference>
<dbReference type="InterPro" id="IPR003593">
    <property type="entry name" value="AAA+_ATPase"/>
</dbReference>
<evidence type="ECO:0000256" key="2">
    <source>
        <dbReference type="ARBA" id="ARBA00022692"/>
    </source>
</evidence>
<dbReference type="InterPro" id="IPR003439">
    <property type="entry name" value="ABC_transporter-like_ATP-bd"/>
</dbReference>
<sequence length="568" mass="60087">MKATTDVMPANDASHQESLTPKRWLKELAAGERRRLTLATLAGLGVGLCTIVQMLLLAIIIDRLLTGAPEAPVGVLFVALIGVLGVRALAQWAQETTAQAASLAIRGRARAALLDHLTALGPVRLSSRHSAGLGSQLVEQVEALDGYFARFLPQLRLATALPLLIFAIVLGLDWLAAIFLLLAAPLIPLFMALVGMGAQRLNQAQFAAVTRLSGHFLDRVRGITTLQLFGRTATAAAEVFAAADDYRARSMKTLRIAFLSSAVLEFFASVAIAVIAIYVGFGLLGYITYGPSSSLTLFSGLTILLLAPEFFQPLRSLSQHYHDRAAALGAAEALVAILNETPPETFERRSADSGNNDALVRLSEACVEHAGRGQVLGPVSLEVSRGEVIALTGPSGAGKSTLLQLIAGFVAPSEGSAEVMSERRPAWMDQRPLVIQGTIADNLRLADTQASDERMQAALQRAGLAGLLSRLPEGLDTPVGERGAGLSGGQAQRLALARVFLSDAALVLLDEPTASLDEDSEAEVAASLARLVEEGRTLIIATHHPALMAMAHRVVRIQAGQQVEEATA</sequence>
<evidence type="ECO:0000256" key="1">
    <source>
        <dbReference type="ARBA" id="ARBA00004651"/>
    </source>
</evidence>
<evidence type="ECO:0000259" key="9">
    <source>
        <dbReference type="PROSITE" id="PS50929"/>
    </source>
</evidence>
<keyword evidence="5 7" id="KW-1133">Transmembrane helix</keyword>
<accession>A0A1G7QR37</accession>
<dbReference type="GO" id="GO:0042883">
    <property type="term" value="P:cysteine transport"/>
    <property type="evidence" value="ECO:0007669"/>
    <property type="project" value="InterPro"/>
</dbReference>
<comment type="subcellular location">
    <subcellularLocation>
        <location evidence="1">Cell membrane</location>
        <topology evidence="1">Multi-pass membrane protein</topology>
    </subcellularLocation>
</comment>
<evidence type="ECO:0000313" key="10">
    <source>
        <dbReference type="EMBL" id="SDG00962.1"/>
    </source>
</evidence>
<dbReference type="GO" id="GO:0140359">
    <property type="term" value="F:ABC-type transporter activity"/>
    <property type="evidence" value="ECO:0007669"/>
    <property type="project" value="InterPro"/>
</dbReference>
<dbReference type="GO" id="GO:0005886">
    <property type="term" value="C:plasma membrane"/>
    <property type="evidence" value="ECO:0007669"/>
    <property type="project" value="UniProtKB-SubCell"/>
</dbReference>
<dbReference type="PROSITE" id="PS50893">
    <property type="entry name" value="ABC_TRANSPORTER_2"/>
    <property type="match status" value="1"/>
</dbReference>
<keyword evidence="4 10" id="KW-0067">ATP-binding</keyword>
<dbReference type="AlphaFoldDB" id="A0A1G7QR37"/>
<dbReference type="PROSITE" id="PS50929">
    <property type="entry name" value="ABC_TM1F"/>
    <property type="match status" value="1"/>
</dbReference>
<evidence type="ECO:0000256" key="6">
    <source>
        <dbReference type="ARBA" id="ARBA00023136"/>
    </source>
</evidence>
<feature type="domain" description="ABC transporter" evidence="8">
    <location>
        <begin position="360"/>
        <end position="568"/>
    </location>
</feature>
<name>A0A1G7QR37_9GAMM</name>
<dbReference type="Pfam" id="PF00005">
    <property type="entry name" value="ABC_tran"/>
    <property type="match status" value="1"/>
</dbReference>
<feature type="transmembrane region" description="Helical" evidence="7">
    <location>
        <begin position="36"/>
        <end position="61"/>
    </location>
</feature>
<dbReference type="Gene3D" id="3.40.50.300">
    <property type="entry name" value="P-loop containing nucleotide triphosphate hydrolases"/>
    <property type="match status" value="1"/>
</dbReference>
<feature type="transmembrane region" description="Helical" evidence="7">
    <location>
        <begin position="256"/>
        <end position="281"/>
    </location>
</feature>
<feature type="domain" description="ABC transmembrane type-1" evidence="9">
    <location>
        <begin position="38"/>
        <end position="326"/>
    </location>
</feature>
<gene>
    <name evidence="10" type="ORF">SAMN05216571_103400</name>
</gene>
<dbReference type="Pfam" id="PF00664">
    <property type="entry name" value="ABC_membrane"/>
    <property type="match status" value="1"/>
</dbReference>
<dbReference type="SUPFAM" id="SSF52540">
    <property type="entry name" value="P-loop containing nucleoside triphosphate hydrolases"/>
    <property type="match status" value="1"/>
</dbReference>